<dbReference type="Proteomes" id="UP001186944">
    <property type="component" value="Unassembled WGS sequence"/>
</dbReference>
<evidence type="ECO:0000256" key="3">
    <source>
        <dbReference type="ARBA" id="ARBA00022980"/>
    </source>
</evidence>
<keyword evidence="2" id="KW-0809">Transit peptide</keyword>
<proteinExistence type="inferred from homology"/>
<evidence type="ECO:0000256" key="7">
    <source>
        <dbReference type="ARBA" id="ARBA00038016"/>
    </source>
</evidence>
<dbReference type="Gene3D" id="3.90.280.10">
    <property type="entry name" value="PEBP-like"/>
    <property type="match status" value="1"/>
</dbReference>
<evidence type="ECO:0000256" key="6">
    <source>
        <dbReference type="ARBA" id="ARBA00023274"/>
    </source>
</evidence>
<dbReference type="FunFam" id="3.90.280.10:FF:000002">
    <property type="entry name" value="39S ribosomal protein L38, mitochondrial"/>
    <property type="match status" value="1"/>
</dbReference>
<dbReference type="PANTHER" id="PTHR11362">
    <property type="entry name" value="PHOSPHATIDYLETHANOLAMINE-BINDING PROTEIN"/>
    <property type="match status" value="1"/>
</dbReference>
<dbReference type="CDD" id="cd00866">
    <property type="entry name" value="PEBP_euk"/>
    <property type="match status" value="1"/>
</dbReference>
<dbReference type="AlphaFoldDB" id="A0AA88XHN5"/>
<evidence type="ECO:0000256" key="8">
    <source>
        <dbReference type="ARBA" id="ARBA00039444"/>
    </source>
</evidence>
<evidence type="ECO:0000256" key="1">
    <source>
        <dbReference type="ARBA" id="ARBA00004173"/>
    </source>
</evidence>
<name>A0AA88XHN5_PINIB</name>
<evidence type="ECO:0000313" key="10">
    <source>
        <dbReference type="EMBL" id="KAK3085551.1"/>
    </source>
</evidence>
<keyword evidence="3" id="KW-0689">Ribosomal protein</keyword>
<gene>
    <name evidence="10" type="ORF">FSP39_005213</name>
</gene>
<dbReference type="InterPro" id="IPR035810">
    <property type="entry name" value="PEBP_euk"/>
</dbReference>
<evidence type="ECO:0000256" key="2">
    <source>
        <dbReference type="ARBA" id="ARBA00022946"/>
    </source>
</evidence>
<evidence type="ECO:0000256" key="4">
    <source>
        <dbReference type="ARBA" id="ARBA00023054"/>
    </source>
</evidence>
<evidence type="ECO:0000256" key="5">
    <source>
        <dbReference type="ARBA" id="ARBA00023128"/>
    </source>
</evidence>
<dbReference type="InterPro" id="IPR008914">
    <property type="entry name" value="PEBP"/>
</dbReference>
<sequence>MCENEDVAHLRLDGYRNVYVRKRTLELKIGNSVLHLRVQLHMCIQGKEKKERIPLEKRTNIGFKWNKQVPNSREVRQTIRKRKEELEQAARFRELSVSVDQVSEKWWREKGPPTITMIAEHYGIFKDLFHDAYFYPSVDLDVCYDFDENHDLPVFCGNHIRADEVRAPPNITYTSDDSSLWTLIMTAPDSHLQKTDAEYLHWMIGNIPGNRLADGEELCNYLPPFPLQGTGAHRYVFILFKQNEKIDFTSEKRPDNCISLDQRTFQTAEFYKHYEDDITPAGISFFQCEYDESVRDVFWDILDMKHPSFEFVHPPPYHPKQKKWPGKQPFDLYLDRYKDVKQINEEVLREKLKTINPFQPKPPRPKYPNVALVDKSTPSWIKLKNKHRRLQELHFKDLD</sequence>
<dbReference type="GO" id="GO:0005762">
    <property type="term" value="C:mitochondrial large ribosomal subunit"/>
    <property type="evidence" value="ECO:0007669"/>
    <property type="project" value="TreeGrafter"/>
</dbReference>
<dbReference type="EMBL" id="VSWD01000012">
    <property type="protein sequence ID" value="KAK3085551.1"/>
    <property type="molecule type" value="Genomic_DNA"/>
</dbReference>
<accession>A0AA88XHN5</accession>
<comment type="subcellular location">
    <subcellularLocation>
        <location evidence="1">Mitochondrion</location>
    </subcellularLocation>
</comment>
<reference evidence="10" key="1">
    <citation type="submission" date="2019-08" db="EMBL/GenBank/DDBJ databases">
        <title>The improved chromosome-level genome for the pearl oyster Pinctada fucata martensii using PacBio sequencing and Hi-C.</title>
        <authorList>
            <person name="Zheng Z."/>
        </authorList>
    </citation>
    <scope>NUCLEOTIDE SEQUENCE</scope>
    <source>
        <strain evidence="10">ZZ-2019</strain>
        <tissue evidence="10">Adductor muscle</tissue>
    </source>
</reference>
<keyword evidence="6" id="KW-0687">Ribonucleoprotein</keyword>
<evidence type="ECO:0000313" key="11">
    <source>
        <dbReference type="Proteomes" id="UP001186944"/>
    </source>
</evidence>
<keyword evidence="4" id="KW-0175">Coiled coil</keyword>
<dbReference type="SUPFAM" id="SSF49777">
    <property type="entry name" value="PEBP-like"/>
    <property type="match status" value="1"/>
</dbReference>
<dbReference type="GO" id="GO:0005743">
    <property type="term" value="C:mitochondrial inner membrane"/>
    <property type="evidence" value="ECO:0007669"/>
    <property type="project" value="UniProtKB-ARBA"/>
</dbReference>
<comment type="similarity">
    <text evidence="7">Belongs to the phosphatidylethanolamine-binding protein family. Mitochondrion-specific ribosomal protein mL38 subfamily.</text>
</comment>
<keyword evidence="11" id="KW-1185">Reference proteome</keyword>
<evidence type="ECO:0000256" key="9">
    <source>
        <dbReference type="ARBA" id="ARBA00041206"/>
    </source>
</evidence>
<keyword evidence="5" id="KW-0496">Mitochondrion</keyword>
<comment type="caution">
    <text evidence="10">The sequence shown here is derived from an EMBL/GenBank/DDBJ whole genome shotgun (WGS) entry which is preliminary data.</text>
</comment>
<dbReference type="Pfam" id="PF01161">
    <property type="entry name" value="PBP"/>
    <property type="match status" value="1"/>
</dbReference>
<organism evidence="10 11">
    <name type="scientific">Pinctada imbricata</name>
    <name type="common">Atlantic pearl-oyster</name>
    <name type="synonym">Pinctada martensii</name>
    <dbReference type="NCBI Taxonomy" id="66713"/>
    <lineage>
        <taxon>Eukaryota</taxon>
        <taxon>Metazoa</taxon>
        <taxon>Spiralia</taxon>
        <taxon>Lophotrochozoa</taxon>
        <taxon>Mollusca</taxon>
        <taxon>Bivalvia</taxon>
        <taxon>Autobranchia</taxon>
        <taxon>Pteriomorphia</taxon>
        <taxon>Pterioida</taxon>
        <taxon>Pterioidea</taxon>
        <taxon>Pteriidae</taxon>
        <taxon>Pinctada</taxon>
    </lineage>
</organism>
<protein>
    <recommendedName>
        <fullName evidence="8">Large ribosomal subunit protein mL38</fullName>
    </recommendedName>
    <alternativeName>
        <fullName evidence="9">39S ribosomal protein L38, mitochondrial</fullName>
    </alternativeName>
</protein>
<dbReference type="InterPro" id="IPR036610">
    <property type="entry name" value="PEBP-like_sf"/>
</dbReference>
<dbReference type="PANTHER" id="PTHR11362:SF133">
    <property type="entry name" value="LARGE RIBOSOMAL SUBUNIT PROTEIN ML38"/>
    <property type="match status" value="1"/>
</dbReference>